<dbReference type="Proteomes" id="UP000012101">
    <property type="component" value="Unassembled WGS sequence"/>
</dbReference>
<name>M6FHP2_9LEPT</name>
<dbReference type="EMBL" id="AFJM02000074">
    <property type="protein sequence ID" value="EMM70622.1"/>
    <property type="molecule type" value="Genomic_DNA"/>
</dbReference>
<proteinExistence type="predicted"/>
<evidence type="ECO:0000313" key="1">
    <source>
        <dbReference type="EMBL" id="EMM70622.1"/>
    </source>
</evidence>
<comment type="caution">
    <text evidence="1">The sequence shown here is derived from an EMBL/GenBank/DDBJ whole genome shotgun (WGS) entry which is preliminary data.</text>
</comment>
<protein>
    <submittedName>
        <fullName evidence="1">Uncharacterized protein</fullName>
    </submittedName>
</protein>
<organism evidence="1 2">
    <name type="scientific">Leptospira weilii str. 2006001855</name>
    <dbReference type="NCBI Taxonomy" id="996804"/>
    <lineage>
        <taxon>Bacteria</taxon>
        <taxon>Pseudomonadati</taxon>
        <taxon>Spirochaetota</taxon>
        <taxon>Spirochaetia</taxon>
        <taxon>Leptospirales</taxon>
        <taxon>Leptospiraceae</taxon>
        <taxon>Leptospira</taxon>
    </lineage>
</organism>
<sequence>MNTESVSPGLARVTVFVERKLNRLRSKYEYIYTLRRVPDEQGGFWKVSNLVAKVKK</sequence>
<evidence type="ECO:0000313" key="2">
    <source>
        <dbReference type="Proteomes" id="UP000012101"/>
    </source>
</evidence>
<accession>M6FHP2</accession>
<reference evidence="1 2" key="1">
    <citation type="submission" date="2013-01" db="EMBL/GenBank/DDBJ databases">
        <authorList>
            <person name="Harkins D.M."/>
            <person name="Durkin A.S."/>
            <person name="Brinkac L.M."/>
            <person name="Haft D.H."/>
            <person name="Selengut J.D."/>
            <person name="Sanka R."/>
            <person name="DePew J."/>
            <person name="Purushe J."/>
            <person name="Hospenthal D.R."/>
            <person name="Murray C.K."/>
            <person name="Pimentel G."/>
            <person name="Wasfy M."/>
            <person name="Vinetz J.M."/>
            <person name="Sutton G.G."/>
            <person name="Nierman W.C."/>
            <person name="Fouts D.E."/>
        </authorList>
    </citation>
    <scope>NUCLEOTIDE SEQUENCE [LARGE SCALE GENOMIC DNA]</scope>
    <source>
        <strain evidence="1 2">2006001855</strain>
    </source>
</reference>
<dbReference type="AlphaFoldDB" id="M6FHP2"/>
<gene>
    <name evidence="1" type="ORF">LEP1GSC038_1174</name>
</gene>